<evidence type="ECO:0000313" key="2">
    <source>
        <dbReference type="Proteomes" id="UP000515838"/>
    </source>
</evidence>
<accession>A0A7G9TH04</accession>
<organism evidence="1 2">
    <name type="scientific">Pseudoxanthomonas mexicana</name>
    <dbReference type="NCBI Taxonomy" id="128785"/>
    <lineage>
        <taxon>Bacteria</taxon>
        <taxon>Pseudomonadati</taxon>
        <taxon>Pseudomonadota</taxon>
        <taxon>Gammaproteobacteria</taxon>
        <taxon>Lysobacterales</taxon>
        <taxon>Lysobacteraceae</taxon>
        <taxon>Pseudoxanthomonas</taxon>
    </lineage>
</organism>
<proteinExistence type="predicted"/>
<protein>
    <submittedName>
        <fullName evidence="1">Uncharacterized protein</fullName>
    </submittedName>
</protein>
<evidence type="ECO:0000313" key="1">
    <source>
        <dbReference type="EMBL" id="QNN79379.1"/>
    </source>
</evidence>
<name>A0A7G9TH04_PSEMX</name>
<dbReference type="RefSeq" id="WP_187574509.1">
    <property type="nucleotide sequence ID" value="NZ_CP060731.1"/>
</dbReference>
<gene>
    <name evidence="1" type="ORF">IAE60_08265</name>
</gene>
<reference evidence="1 2" key="1">
    <citation type="submission" date="2020-08" db="EMBL/GenBank/DDBJ databases">
        <title>Streptomycin Non-resistant strain, P. mexicana.</title>
        <authorList>
            <person name="Ganesh-Kumar S."/>
            <person name="Zhe T."/>
            <person name="Yu Z."/>
            <person name="Min Y."/>
        </authorList>
    </citation>
    <scope>NUCLEOTIDE SEQUENCE [LARGE SCALE GENOMIC DNA]</scope>
    <source>
        <strain evidence="1 2">GTZY2</strain>
    </source>
</reference>
<dbReference type="GeneID" id="81470958"/>
<sequence>MMEPKEACEAGIVLRIEFAERRTALGTGYVQARANFRSAKAPCTIHVVTRELHATPAAAEDEILTITRRQGWGIA</sequence>
<dbReference type="AlphaFoldDB" id="A0A7G9TH04"/>
<dbReference type="Proteomes" id="UP000515838">
    <property type="component" value="Chromosome"/>
</dbReference>
<dbReference type="EMBL" id="CP060731">
    <property type="protein sequence ID" value="QNN79379.1"/>
    <property type="molecule type" value="Genomic_DNA"/>
</dbReference>